<reference evidence="1" key="1">
    <citation type="submission" date="2018-05" db="EMBL/GenBank/DDBJ databases">
        <title>Draft genome of Mucuna pruriens seed.</title>
        <authorList>
            <person name="Nnadi N.E."/>
            <person name="Vos R."/>
            <person name="Hasami M.H."/>
            <person name="Devisetty U.K."/>
            <person name="Aguiy J.C."/>
        </authorList>
    </citation>
    <scope>NUCLEOTIDE SEQUENCE [LARGE SCALE GENOMIC DNA]</scope>
    <source>
        <strain evidence="1">JCA_2017</strain>
    </source>
</reference>
<dbReference type="SUPFAM" id="SSF56672">
    <property type="entry name" value="DNA/RNA polymerases"/>
    <property type="match status" value="1"/>
</dbReference>
<proteinExistence type="predicted"/>
<dbReference type="EMBL" id="QJKJ01002756">
    <property type="protein sequence ID" value="RDY01486.1"/>
    <property type="molecule type" value="Genomic_DNA"/>
</dbReference>
<dbReference type="InterPro" id="IPR043502">
    <property type="entry name" value="DNA/RNA_pol_sf"/>
</dbReference>
<protein>
    <recommendedName>
        <fullName evidence="3">Reverse transcriptase domain-containing protein</fullName>
    </recommendedName>
</protein>
<keyword evidence="2" id="KW-1185">Reference proteome</keyword>
<organism evidence="1 2">
    <name type="scientific">Mucuna pruriens</name>
    <name type="common">Velvet bean</name>
    <name type="synonym">Dolichos pruriens</name>
    <dbReference type="NCBI Taxonomy" id="157652"/>
    <lineage>
        <taxon>Eukaryota</taxon>
        <taxon>Viridiplantae</taxon>
        <taxon>Streptophyta</taxon>
        <taxon>Embryophyta</taxon>
        <taxon>Tracheophyta</taxon>
        <taxon>Spermatophyta</taxon>
        <taxon>Magnoliopsida</taxon>
        <taxon>eudicotyledons</taxon>
        <taxon>Gunneridae</taxon>
        <taxon>Pentapetalae</taxon>
        <taxon>rosids</taxon>
        <taxon>fabids</taxon>
        <taxon>Fabales</taxon>
        <taxon>Fabaceae</taxon>
        <taxon>Papilionoideae</taxon>
        <taxon>50 kb inversion clade</taxon>
        <taxon>NPAAA clade</taxon>
        <taxon>indigoferoid/millettioid clade</taxon>
        <taxon>Phaseoleae</taxon>
        <taxon>Mucuna</taxon>
    </lineage>
</organism>
<name>A0A371HFB7_MUCPR</name>
<evidence type="ECO:0000313" key="1">
    <source>
        <dbReference type="EMBL" id="RDY01486.1"/>
    </source>
</evidence>
<dbReference type="Proteomes" id="UP000257109">
    <property type="component" value="Unassembled WGS sequence"/>
</dbReference>
<dbReference type="InterPro" id="IPR043128">
    <property type="entry name" value="Rev_trsase/Diguanyl_cyclase"/>
</dbReference>
<accession>A0A371HFB7</accession>
<comment type="caution">
    <text evidence="1">The sequence shown here is derived from an EMBL/GenBank/DDBJ whole genome shotgun (WGS) entry which is preliminary data.</text>
</comment>
<dbReference type="Gene3D" id="3.30.70.270">
    <property type="match status" value="1"/>
</dbReference>
<sequence>MTNIFSDLLQDCMEVFMDDFTVYADSFDACLENLSKVLRRCSCLKLIAGKLRSRWDEPFVITNVFPYGVVELKDEHTNSTFQVNGHKIKPFHEGPVPPKGDMETILLMEPAPPDLSFSPSFSFSFLSVTFAQAESTPALMPSRSDPDRLRSLQAKARKSMITLNLMGQRSIGIVLEVSHDQVWRRYQEAK</sequence>
<dbReference type="OrthoDB" id="1637540at2759"/>
<evidence type="ECO:0000313" key="2">
    <source>
        <dbReference type="Proteomes" id="UP000257109"/>
    </source>
</evidence>
<feature type="non-terminal residue" evidence="1">
    <location>
        <position position="1"/>
    </location>
</feature>
<dbReference type="AlphaFoldDB" id="A0A371HFB7"/>
<gene>
    <name evidence="1" type="ORF">CR513_15173</name>
</gene>
<evidence type="ECO:0008006" key="3">
    <source>
        <dbReference type="Google" id="ProtNLM"/>
    </source>
</evidence>